<dbReference type="Gene3D" id="3.40.1350.100">
    <property type="match status" value="1"/>
</dbReference>
<organism evidence="1 2">
    <name type="scientific">Prochlorothrix hollandica PCC 9006 = CALU 1027</name>
    <dbReference type="NCBI Taxonomy" id="317619"/>
    <lineage>
        <taxon>Bacteria</taxon>
        <taxon>Bacillati</taxon>
        <taxon>Cyanobacteriota</taxon>
        <taxon>Cyanophyceae</taxon>
        <taxon>Prochlorotrichales</taxon>
        <taxon>Prochlorotrichaceae</taxon>
        <taxon>Prochlorothrix</taxon>
    </lineage>
</organism>
<evidence type="ECO:0000313" key="1">
    <source>
        <dbReference type="EMBL" id="KKJ01099.1"/>
    </source>
</evidence>
<name>A0A0M2Q291_PROHO</name>
<dbReference type="Proteomes" id="UP000034681">
    <property type="component" value="Unassembled WGS sequence"/>
</dbReference>
<accession>A0A0M2Q291</accession>
<dbReference type="PANTHER" id="PTHR33926">
    <property type="entry name" value="PROTEIN TIC 22, CHLOROPLASTIC"/>
    <property type="match status" value="1"/>
</dbReference>
<dbReference type="Pfam" id="PF04278">
    <property type="entry name" value="Tic22"/>
    <property type="match status" value="1"/>
</dbReference>
<gene>
    <name evidence="1" type="ORF">PROH_01485</name>
</gene>
<dbReference type="OrthoDB" id="509198at2"/>
<dbReference type="RefSeq" id="WP_016923851.1">
    <property type="nucleotide sequence ID" value="NZ_KB235941.1"/>
</dbReference>
<comment type="caution">
    <text evidence="1">The sequence shown here is derived from an EMBL/GenBank/DDBJ whole genome shotgun (WGS) entry which is preliminary data.</text>
</comment>
<dbReference type="AlphaFoldDB" id="A0A0M2Q291"/>
<protein>
    <submittedName>
        <fullName evidence="1">Uncharacterized protein</fullName>
    </submittedName>
</protein>
<proteinExistence type="predicted"/>
<reference evidence="1" key="1">
    <citation type="submission" date="2012-04" db="EMBL/GenBank/DDBJ databases">
        <authorList>
            <person name="Borisov I.G."/>
            <person name="Ivanikova N.V."/>
            <person name="Pinevich A.V."/>
        </authorList>
    </citation>
    <scope>NUCLEOTIDE SEQUENCE</scope>
    <source>
        <strain evidence="1">CALU 1027</strain>
    </source>
</reference>
<sequence length="274" mass="29551">MRTLFNFNQPSLNPLSPNRFTSPLHHLSNALRQSSAVGALALGTWLATLTPSLALTPSQLGEKLGTVPVFTIGIMEENSVTFLEEPIKTQSGGEVAISRIYMNPQDAQADLEQIRTDNPTLPSNVSVARISLGEIYCLSQEEGCDQQPAPTGEPPSFIYFPDRDQLGAALDLLKSQGTEVAENTPLFVPLFFAQVVTGANSTTVPIIYFSLKDLECDIATAKSDNANLQQADFQVQVTTLGQVLQQLRSPENANATELSFVPIQRSANGTCTAP</sequence>
<dbReference type="EMBL" id="AJTX02000002">
    <property type="protein sequence ID" value="KKJ01099.1"/>
    <property type="molecule type" value="Genomic_DNA"/>
</dbReference>
<dbReference type="InterPro" id="IPR007378">
    <property type="entry name" value="Tic22-like"/>
</dbReference>
<dbReference type="STRING" id="317619.GCA_000332315_03469"/>
<dbReference type="PANTHER" id="PTHR33926:SF4">
    <property type="entry name" value="PROTEIN TIC 22, CHLOROPLASTIC"/>
    <property type="match status" value="1"/>
</dbReference>
<evidence type="ECO:0000313" key="2">
    <source>
        <dbReference type="Proteomes" id="UP000034681"/>
    </source>
</evidence>
<keyword evidence="2" id="KW-1185">Reference proteome</keyword>
<dbReference type="GO" id="GO:0015031">
    <property type="term" value="P:protein transport"/>
    <property type="evidence" value="ECO:0007669"/>
    <property type="project" value="InterPro"/>
</dbReference>